<proteinExistence type="predicted"/>
<name>A0A9D4IK33_DREPO</name>
<organism evidence="2 3">
    <name type="scientific">Dreissena polymorpha</name>
    <name type="common">Zebra mussel</name>
    <name type="synonym">Mytilus polymorpha</name>
    <dbReference type="NCBI Taxonomy" id="45954"/>
    <lineage>
        <taxon>Eukaryota</taxon>
        <taxon>Metazoa</taxon>
        <taxon>Spiralia</taxon>
        <taxon>Lophotrochozoa</taxon>
        <taxon>Mollusca</taxon>
        <taxon>Bivalvia</taxon>
        <taxon>Autobranchia</taxon>
        <taxon>Heteroconchia</taxon>
        <taxon>Euheterodonta</taxon>
        <taxon>Imparidentia</taxon>
        <taxon>Neoheterodontei</taxon>
        <taxon>Myida</taxon>
        <taxon>Dreissenoidea</taxon>
        <taxon>Dreissenidae</taxon>
        <taxon>Dreissena</taxon>
    </lineage>
</organism>
<protein>
    <submittedName>
        <fullName evidence="2">Uncharacterized protein</fullName>
    </submittedName>
</protein>
<evidence type="ECO:0000313" key="2">
    <source>
        <dbReference type="EMBL" id="KAH3775909.1"/>
    </source>
</evidence>
<reference evidence="2" key="1">
    <citation type="journal article" date="2019" name="bioRxiv">
        <title>The Genome of the Zebra Mussel, Dreissena polymorpha: A Resource for Invasive Species Research.</title>
        <authorList>
            <person name="McCartney M.A."/>
            <person name="Auch B."/>
            <person name="Kono T."/>
            <person name="Mallez S."/>
            <person name="Zhang Y."/>
            <person name="Obille A."/>
            <person name="Becker A."/>
            <person name="Abrahante J.E."/>
            <person name="Garbe J."/>
            <person name="Badalamenti J.P."/>
            <person name="Herman A."/>
            <person name="Mangelson H."/>
            <person name="Liachko I."/>
            <person name="Sullivan S."/>
            <person name="Sone E.D."/>
            <person name="Koren S."/>
            <person name="Silverstein K.A.T."/>
            <person name="Beckman K.B."/>
            <person name="Gohl D.M."/>
        </authorList>
    </citation>
    <scope>NUCLEOTIDE SEQUENCE</scope>
    <source>
        <strain evidence="2">Duluth1</strain>
        <tissue evidence="2">Whole animal</tissue>
    </source>
</reference>
<evidence type="ECO:0000313" key="3">
    <source>
        <dbReference type="Proteomes" id="UP000828390"/>
    </source>
</evidence>
<accession>A0A9D4IK33</accession>
<reference evidence="2" key="2">
    <citation type="submission" date="2020-11" db="EMBL/GenBank/DDBJ databases">
        <authorList>
            <person name="McCartney M.A."/>
            <person name="Auch B."/>
            <person name="Kono T."/>
            <person name="Mallez S."/>
            <person name="Becker A."/>
            <person name="Gohl D.M."/>
            <person name="Silverstein K.A.T."/>
            <person name="Koren S."/>
            <person name="Bechman K.B."/>
            <person name="Herman A."/>
            <person name="Abrahante J.E."/>
            <person name="Garbe J."/>
        </authorList>
    </citation>
    <scope>NUCLEOTIDE SEQUENCE</scope>
    <source>
        <strain evidence="2">Duluth1</strain>
        <tissue evidence="2">Whole animal</tissue>
    </source>
</reference>
<evidence type="ECO:0000256" key="1">
    <source>
        <dbReference type="SAM" id="Coils"/>
    </source>
</evidence>
<feature type="coiled-coil region" evidence="1">
    <location>
        <begin position="47"/>
        <end position="95"/>
    </location>
</feature>
<gene>
    <name evidence="2" type="ORF">DPMN_177319</name>
</gene>
<dbReference type="AlphaFoldDB" id="A0A9D4IK33"/>
<keyword evidence="1" id="KW-0175">Coiled coil</keyword>
<dbReference type="Proteomes" id="UP000828390">
    <property type="component" value="Unassembled WGS sequence"/>
</dbReference>
<dbReference type="EMBL" id="JAIWYP010000009">
    <property type="protein sequence ID" value="KAH3775909.1"/>
    <property type="molecule type" value="Genomic_DNA"/>
</dbReference>
<sequence>MGAYIYDVICKSVSYTNIEISNRYLCLSKQLQNDRLNISVTEICPLLKASQEALREAKQLSEEAKSELQAYINRQDEYEQTIGELQACVDSLKKKDETDYDRVVEGI</sequence>
<dbReference type="PROSITE" id="PS51311">
    <property type="entry name" value="SCGB"/>
    <property type="match status" value="1"/>
</dbReference>
<dbReference type="InterPro" id="IPR016126">
    <property type="entry name" value="Secretoglobin"/>
</dbReference>
<keyword evidence="3" id="KW-1185">Reference proteome</keyword>
<comment type="caution">
    <text evidence="2">The sequence shown here is derived from an EMBL/GenBank/DDBJ whole genome shotgun (WGS) entry which is preliminary data.</text>
</comment>